<dbReference type="AlphaFoldDB" id="A0A382SVW8"/>
<dbReference type="InterPro" id="IPR014710">
    <property type="entry name" value="RmlC-like_jellyroll"/>
</dbReference>
<dbReference type="GO" id="GO:0000271">
    <property type="term" value="P:polysaccharide biosynthetic process"/>
    <property type="evidence" value="ECO:0007669"/>
    <property type="project" value="TreeGrafter"/>
</dbReference>
<sequence>MHYQIKNPQGKLVRVIRGSVFDVVVDLRKASKTFGKHYHLELT</sequence>
<proteinExistence type="predicted"/>
<dbReference type="InterPro" id="IPR011051">
    <property type="entry name" value="RmlC_Cupin_sf"/>
</dbReference>
<dbReference type="InterPro" id="IPR000888">
    <property type="entry name" value="RmlC-like"/>
</dbReference>
<accession>A0A382SVW8</accession>
<dbReference type="GO" id="GO:0008830">
    <property type="term" value="F:dTDP-4-dehydrorhamnose 3,5-epimerase activity"/>
    <property type="evidence" value="ECO:0007669"/>
    <property type="project" value="InterPro"/>
</dbReference>
<dbReference type="GO" id="GO:0019305">
    <property type="term" value="P:dTDP-rhamnose biosynthetic process"/>
    <property type="evidence" value="ECO:0007669"/>
    <property type="project" value="TreeGrafter"/>
</dbReference>
<dbReference type="Gene3D" id="2.60.120.10">
    <property type="entry name" value="Jelly Rolls"/>
    <property type="match status" value="1"/>
</dbReference>
<dbReference type="GO" id="GO:0005829">
    <property type="term" value="C:cytosol"/>
    <property type="evidence" value="ECO:0007669"/>
    <property type="project" value="TreeGrafter"/>
</dbReference>
<dbReference type="PANTHER" id="PTHR21047:SF2">
    <property type="entry name" value="THYMIDINE DIPHOSPHO-4-KETO-RHAMNOSE 3,5-EPIMERASE"/>
    <property type="match status" value="1"/>
</dbReference>
<dbReference type="SUPFAM" id="SSF51182">
    <property type="entry name" value="RmlC-like cupins"/>
    <property type="match status" value="1"/>
</dbReference>
<name>A0A382SVW8_9ZZZZ</name>
<reference evidence="1" key="1">
    <citation type="submission" date="2018-05" db="EMBL/GenBank/DDBJ databases">
        <authorList>
            <person name="Lanie J.A."/>
            <person name="Ng W.-L."/>
            <person name="Kazmierczak K.M."/>
            <person name="Andrzejewski T.M."/>
            <person name="Davidsen T.M."/>
            <person name="Wayne K.J."/>
            <person name="Tettelin H."/>
            <person name="Glass J.I."/>
            <person name="Rusch D."/>
            <person name="Podicherti R."/>
            <person name="Tsui H.-C.T."/>
            <person name="Winkler M.E."/>
        </authorList>
    </citation>
    <scope>NUCLEOTIDE SEQUENCE</scope>
</reference>
<gene>
    <name evidence="1" type="ORF">METZ01_LOCUS366459</name>
</gene>
<evidence type="ECO:0000313" key="1">
    <source>
        <dbReference type="EMBL" id="SVD13605.1"/>
    </source>
</evidence>
<dbReference type="Pfam" id="PF00908">
    <property type="entry name" value="dTDP_sugar_isom"/>
    <property type="match status" value="1"/>
</dbReference>
<organism evidence="1">
    <name type="scientific">marine metagenome</name>
    <dbReference type="NCBI Taxonomy" id="408172"/>
    <lineage>
        <taxon>unclassified sequences</taxon>
        <taxon>metagenomes</taxon>
        <taxon>ecological metagenomes</taxon>
    </lineage>
</organism>
<dbReference type="EMBL" id="UINC01131725">
    <property type="protein sequence ID" value="SVD13605.1"/>
    <property type="molecule type" value="Genomic_DNA"/>
</dbReference>
<feature type="non-terminal residue" evidence="1">
    <location>
        <position position="43"/>
    </location>
</feature>
<dbReference type="PANTHER" id="PTHR21047">
    <property type="entry name" value="DTDP-6-DEOXY-D-GLUCOSE-3,5 EPIMERASE"/>
    <property type="match status" value="1"/>
</dbReference>
<protein>
    <submittedName>
        <fullName evidence="1">Uncharacterized protein</fullName>
    </submittedName>
</protein>